<accession>A0A1I2SD13</accession>
<dbReference type="GO" id="GO:0071555">
    <property type="term" value="P:cell wall organization"/>
    <property type="evidence" value="ECO:0007669"/>
    <property type="project" value="UniProtKB-KW"/>
</dbReference>
<dbReference type="InterPro" id="IPR043702">
    <property type="entry name" value="Lipid_II_synth_GatD"/>
</dbReference>
<dbReference type="PROSITE" id="PS51274">
    <property type="entry name" value="GATASE_COBBQ"/>
    <property type="match status" value="1"/>
</dbReference>
<keyword evidence="2" id="KW-0961">Cell wall biogenesis/degradation</keyword>
<dbReference type="AlphaFoldDB" id="A0A1I2SD13"/>
<gene>
    <name evidence="2" type="primary">gatD</name>
    <name evidence="4" type="ORF">SAMN05660649_01872</name>
</gene>
<dbReference type="InterPro" id="IPR029062">
    <property type="entry name" value="Class_I_gatase-like"/>
</dbReference>
<feature type="binding site" evidence="2">
    <location>
        <position position="127"/>
    </location>
    <ligand>
        <name>substrate</name>
    </ligand>
</feature>
<feature type="domain" description="CobB/CobQ-like glutamine amidotransferase" evidence="3">
    <location>
        <begin position="4"/>
        <end position="199"/>
    </location>
</feature>
<keyword evidence="2" id="KW-0573">Peptidoglycan synthesis</keyword>
<dbReference type="PANTHER" id="PTHR21343:SF9">
    <property type="entry name" value="LIPID II ISOGLUTAMINYL SYNTHASE (GLUTAMINE-HYDROLYZING) SUBUNIT GATD"/>
    <property type="match status" value="1"/>
</dbReference>
<sequence length="241" mass="26580">MKIKVCHLYPDLLNLYGDRGNVLAFVQRCRWRGWRVEVTEINLGDPVNFADMDFLFIGGGSDREQNLIAADMSKRVENLNQAIENKLVVLAICGGYQLLGKYYRTPEGKEIPGLGLLDIYTVAGAARLIGNVAVEAELAGKKTMLVGFENHGGKTFINQTMPLGKVVSGNGNNGIDGTEGARHNNVFCSYLHGPLLPKNPALTDYLITLALERKGYDGELTELDDYFEERANEAMVKRLLG</sequence>
<keyword evidence="1 2" id="KW-0315">Glutamine amidotransferase</keyword>
<evidence type="ECO:0000259" key="3">
    <source>
        <dbReference type="Pfam" id="PF07685"/>
    </source>
</evidence>
<reference evidence="5" key="1">
    <citation type="submission" date="2016-10" db="EMBL/GenBank/DDBJ databases">
        <authorList>
            <person name="Varghese N."/>
            <person name="Submissions S."/>
        </authorList>
    </citation>
    <scope>NUCLEOTIDE SEQUENCE [LARGE SCALE GENOMIC DNA]</scope>
    <source>
        <strain evidence="5">DSM 17038</strain>
    </source>
</reference>
<comment type="function">
    <text evidence="2">The lipid II isoglutaminyl synthase complex catalyzes the formation of alpha-D-isoglutamine in the cell wall lipid II stem peptide. The GatD subunit catalyzes the hydrolysis of glutamine to glutamate and ammonia. The resulting ammonia molecule is channeled to the active site of MurT.</text>
</comment>
<evidence type="ECO:0000256" key="2">
    <source>
        <dbReference type="HAMAP-Rule" id="MF_02213"/>
    </source>
</evidence>
<proteinExistence type="inferred from homology"/>
<comment type="catalytic activity">
    <reaction evidence="2">
        <text>L-glutamine + H2O = L-glutamate + NH4(+)</text>
        <dbReference type="Rhea" id="RHEA:15889"/>
        <dbReference type="ChEBI" id="CHEBI:15377"/>
        <dbReference type="ChEBI" id="CHEBI:28938"/>
        <dbReference type="ChEBI" id="CHEBI:29985"/>
        <dbReference type="ChEBI" id="CHEBI:58359"/>
        <dbReference type="EC" id="3.5.1.2"/>
    </reaction>
</comment>
<dbReference type="GO" id="GO:0009236">
    <property type="term" value="P:cobalamin biosynthetic process"/>
    <property type="evidence" value="ECO:0007669"/>
    <property type="project" value="InterPro"/>
</dbReference>
<dbReference type="SUPFAM" id="SSF52317">
    <property type="entry name" value="Class I glutamine amidotransferase-like"/>
    <property type="match status" value="1"/>
</dbReference>
<comment type="similarity">
    <text evidence="2">Belongs to the CobB/CobQ family. GatD subfamily.</text>
</comment>
<dbReference type="GO" id="GO:0009252">
    <property type="term" value="P:peptidoglycan biosynthetic process"/>
    <property type="evidence" value="ECO:0007669"/>
    <property type="project" value="UniProtKB-UniRule"/>
</dbReference>
<dbReference type="Gene3D" id="3.40.50.880">
    <property type="match status" value="1"/>
</dbReference>
<evidence type="ECO:0000313" key="5">
    <source>
        <dbReference type="Proteomes" id="UP000199337"/>
    </source>
</evidence>
<comment type="catalytic activity">
    <reaction evidence="2">
        <text>beta-D-GlcNAc-(1-&gt;4)-Mur2Ac(oyl-L-Ala-gamma-D-Glu-L-Lys-D-Ala-D-Ala)-di-trans,octa-cis-undecaprenyl diphosphate + L-glutamine + ATP + H2O = beta-D-GlcNAc-(1-&gt;4)-Mur2Ac(oyl-L-Ala-D-isoglutaminyl-L-Lys-D-Ala-D-Ala)-di-trans,octa-cis-undecaprenyl diphosphate + L-glutamate + ADP + phosphate + H(+)</text>
        <dbReference type="Rhea" id="RHEA:57928"/>
        <dbReference type="ChEBI" id="CHEBI:15377"/>
        <dbReference type="ChEBI" id="CHEBI:15378"/>
        <dbReference type="ChEBI" id="CHEBI:29985"/>
        <dbReference type="ChEBI" id="CHEBI:30616"/>
        <dbReference type="ChEBI" id="CHEBI:43474"/>
        <dbReference type="ChEBI" id="CHEBI:58359"/>
        <dbReference type="ChEBI" id="CHEBI:60033"/>
        <dbReference type="ChEBI" id="CHEBI:62233"/>
        <dbReference type="ChEBI" id="CHEBI:456216"/>
        <dbReference type="EC" id="6.3.5.13"/>
    </reaction>
</comment>
<dbReference type="InterPro" id="IPR033949">
    <property type="entry name" value="CobQ_GATase1"/>
</dbReference>
<keyword evidence="2" id="KW-0133">Cell shape</keyword>
<dbReference type="EC" id="3.5.1.2" evidence="2"/>
<dbReference type="InterPro" id="IPR011698">
    <property type="entry name" value="GATase_3"/>
</dbReference>
<dbReference type="STRING" id="341036.SAMN05660649_01872"/>
<comment type="pathway">
    <text evidence="2">Cell wall biogenesis; peptidoglycan biosynthesis.</text>
</comment>
<name>A0A1I2SD13_9FIRM</name>
<dbReference type="RefSeq" id="WP_435050957.1">
    <property type="nucleotide sequence ID" value="NZ_FOOX01000005.1"/>
</dbReference>
<dbReference type="UniPathway" id="UPA00219"/>
<dbReference type="EMBL" id="FOOX01000005">
    <property type="protein sequence ID" value="SFG50714.1"/>
    <property type="molecule type" value="Genomic_DNA"/>
</dbReference>
<protein>
    <recommendedName>
        <fullName evidence="2">Lipid II isoglutaminyl synthase (glutamine-hydrolyzing) subunit GatD</fullName>
        <ecNumber evidence="2">6.3.5.13</ecNumber>
    </recommendedName>
    <alternativeName>
        <fullName evidence="2">Lipid II isoglutaminyl synthase glutaminase subunit</fullName>
        <ecNumber evidence="2">3.5.1.2</ecNumber>
    </alternativeName>
</protein>
<evidence type="ECO:0000313" key="4">
    <source>
        <dbReference type="EMBL" id="SFG50714.1"/>
    </source>
</evidence>
<keyword evidence="2" id="KW-0436">Ligase</keyword>
<dbReference type="PANTHER" id="PTHR21343">
    <property type="entry name" value="DETHIOBIOTIN SYNTHETASE"/>
    <property type="match status" value="1"/>
</dbReference>
<organism evidence="4 5">
    <name type="scientific">Desulfotruncus arcticus DSM 17038</name>
    <dbReference type="NCBI Taxonomy" id="1121424"/>
    <lineage>
        <taxon>Bacteria</taxon>
        <taxon>Bacillati</taxon>
        <taxon>Bacillota</taxon>
        <taxon>Clostridia</taxon>
        <taxon>Eubacteriales</taxon>
        <taxon>Desulfallaceae</taxon>
        <taxon>Desulfotruncus</taxon>
    </lineage>
</organism>
<dbReference type="GO" id="GO:0008360">
    <property type="term" value="P:regulation of cell shape"/>
    <property type="evidence" value="ECO:0007669"/>
    <property type="project" value="UniProtKB-KW"/>
</dbReference>
<dbReference type="GO" id="GO:0140282">
    <property type="term" value="F:carbon-nitrogen ligase activity on lipid II"/>
    <property type="evidence" value="ECO:0007669"/>
    <property type="project" value="UniProtKB-UniRule"/>
</dbReference>
<keyword evidence="5" id="KW-1185">Reference proteome</keyword>
<dbReference type="CDD" id="cd01750">
    <property type="entry name" value="GATase1_CobQ"/>
    <property type="match status" value="1"/>
</dbReference>
<dbReference type="HAMAP" id="MF_02213">
    <property type="entry name" value="Lipid_II_synth_GatD"/>
    <property type="match status" value="1"/>
</dbReference>
<keyword evidence="2" id="KW-0378">Hydrolase</keyword>
<dbReference type="Proteomes" id="UP000199337">
    <property type="component" value="Unassembled WGS sequence"/>
</dbReference>
<dbReference type="Pfam" id="PF07685">
    <property type="entry name" value="GATase_3"/>
    <property type="match status" value="1"/>
</dbReference>
<feature type="active site" evidence="2">
    <location>
        <position position="192"/>
    </location>
</feature>
<feature type="active site" description="Nucleophile" evidence="2">
    <location>
        <position position="93"/>
    </location>
</feature>
<dbReference type="EC" id="6.3.5.13" evidence="2"/>
<comment type="subunit">
    <text evidence="2">Forms a heterodimer with MurT.</text>
</comment>
<evidence type="ECO:0000256" key="1">
    <source>
        <dbReference type="ARBA" id="ARBA00022962"/>
    </source>
</evidence>
<dbReference type="GO" id="GO:0004359">
    <property type="term" value="F:glutaminase activity"/>
    <property type="evidence" value="ECO:0007669"/>
    <property type="project" value="UniProtKB-UniRule"/>
</dbReference>